<dbReference type="InterPro" id="IPR050232">
    <property type="entry name" value="FBL13/AtMIF1-like"/>
</dbReference>
<proteinExistence type="predicted"/>
<feature type="compositionally biased region" description="Acidic residues" evidence="1">
    <location>
        <begin position="286"/>
        <end position="355"/>
    </location>
</feature>
<dbReference type="InterPro" id="IPR055411">
    <property type="entry name" value="LRR_FXL15/At3g58940/PEG3-like"/>
</dbReference>
<dbReference type="Pfam" id="PF00646">
    <property type="entry name" value="F-box"/>
    <property type="match status" value="1"/>
</dbReference>
<gene>
    <name evidence="3" type="ORF">MKW98_018564</name>
</gene>
<dbReference type="SMART" id="SM00256">
    <property type="entry name" value="FBOX"/>
    <property type="match status" value="1"/>
</dbReference>
<dbReference type="SMART" id="SM00579">
    <property type="entry name" value="FBD"/>
    <property type="match status" value="1"/>
</dbReference>
<evidence type="ECO:0000313" key="4">
    <source>
        <dbReference type="Proteomes" id="UP001202328"/>
    </source>
</evidence>
<dbReference type="SUPFAM" id="SSF52058">
    <property type="entry name" value="L domain-like"/>
    <property type="match status" value="1"/>
</dbReference>
<evidence type="ECO:0000259" key="2">
    <source>
        <dbReference type="PROSITE" id="PS50181"/>
    </source>
</evidence>
<sequence>METIRSPILNDEDRLSKLPESLIHHILSFLDIKYVIHTSLLSRTWRYIWKSVPTLNFDSDIYDESGDEFNSFIHFIDRVFVFRDRTNVMRFNLVCADEIEGDLENSLLTWTLALVNCNVRELSVDIADVSMEVKVPTCLFTCKSLTKLEWRMGGTYYGDIELPSVMYLPRLQFLKLDGVNFNDDKLTDRFFSNCPLLESLTVLDSSIRLNIHSVKLKYLKLDYSRPCFRNGARIVKLYAPNLVSFICKDFILKDYTLENLSSLLTADINMRLKVDKYGYGDKNEYEYEYDDDEESEDEDEDEDESGDEIEDEEEADEDEDENQDDQDEDEVSDDYYEDDWSKDEDEDGDGDEDEVEDIKYFTGLSAEKKEPYAKGMMSLLGALHNVIYLKLSSSFLEVLSEAPGLLNSHPHMSLNVQHLKLKTCLSRNCLHSLTYLLRNSPLVQSLCIVLKRKAFSSESDREDWDAESSPSCKLRSLKLVDIQCIQGQENELNFLKFLLKNGVVLEKVVLSSSASKEGKLVEINEKLVTFPRASLGVQVLPTNLSR</sequence>
<dbReference type="InterPro" id="IPR053781">
    <property type="entry name" value="F-box_AtFBL13-like"/>
</dbReference>
<name>A0AAD4XQD9_9MAGN</name>
<accession>A0AAD4XQD9</accession>
<feature type="domain" description="F-box" evidence="2">
    <location>
        <begin position="12"/>
        <end position="65"/>
    </location>
</feature>
<dbReference type="EMBL" id="JAJJMB010005585">
    <property type="protein sequence ID" value="KAI3938008.1"/>
    <property type="molecule type" value="Genomic_DNA"/>
</dbReference>
<dbReference type="Pfam" id="PF24758">
    <property type="entry name" value="LRR_At5g56370"/>
    <property type="match status" value="1"/>
</dbReference>
<dbReference type="InterPro" id="IPR006566">
    <property type="entry name" value="FBD"/>
</dbReference>
<comment type="caution">
    <text evidence="3">The sequence shown here is derived from an EMBL/GenBank/DDBJ whole genome shotgun (WGS) entry which is preliminary data.</text>
</comment>
<dbReference type="Gene3D" id="3.80.10.10">
    <property type="entry name" value="Ribonuclease Inhibitor"/>
    <property type="match status" value="1"/>
</dbReference>
<dbReference type="SUPFAM" id="SSF81383">
    <property type="entry name" value="F-box domain"/>
    <property type="match status" value="1"/>
</dbReference>
<dbReference type="AlphaFoldDB" id="A0AAD4XQD9"/>
<protein>
    <recommendedName>
        <fullName evidence="2">F-box domain-containing protein</fullName>
    </recommendedName>
</protein>
<dbReference type="Gene3D" id="1.20.1280.50">
    <property type="match status" value="1"/>
</dbReference>
<dbReference type="PANTHER" id="PTHR31900:SF30">
    <property type="entry name" value="SUPERFAMILY PROTEIN, PUTATIVE-RELATED"/>
    <property type="match status" value="1"/>
</dbReference>
<dbReference type="InterPro" id="IPR036047">
    <property type="entry name" value="F-box-like_dom_sf"/>
</dbReference>
<evidence type="ECO:0000256" key="1">
    <source>
        <dbReference type="SAM" id="MobiDB-lite"/>
    </source>
</evidence>
<evidence type="ECO:0000313" key="3">
    <source>
        <dbReference type="EMBL" id="KAI3938008.1"/>
    </source>
</evidence>
<dbReference type="CDD" id="cd22160">
    <property type="entry name" value="F-box_AtFBL13-like"/>
    <property type="match status" value="1"/>
</dbReference>
<dbReference type="PROSITE" id="PS50181">
    <property type="entry name" value="FBOX"/>
    <property type="match status" value="1"/>
</dbReference>
<dbReference type="Pfam" id="PF08387">
    <property type="entry name" value="FBD"/>
    <property type="match status" value="1"/>
</dbReference>
<organism evidence="3 4">
    <name type="scientific">Papaver atlanticum</name>
    <dbReference type="NCBI Taxonomy" id="357466"/>
    <lineage>
        <taxon>Eukaryota</taxon>
        <taxon>Viridiplantae</taxon>
        <taxon>Streptophyta</taxon>
        <taxon>Embryophyta</taxon>
        <taxon>Tracheophyta</taxon>
        <taxon>Spermatophyta</taxon>
        <taxon>Magnoliopsida</taxon>
        <taxon>Ranunculales</taxon>
        <taxon>Papaveraceae</taxon>
        <taxon>Papaveroideae</taxon>
        <taxon>Papaver</taxon>
    </lineage>
</organism>
<dbReference type="InterPro" id="IPR032675">
    <property type="entry name" value="LRR_dom_sf"/>
</dbReference>
<dbReference type="Proteomes" id="UP001202328">
    <property type="component" value="Unassembled WGS sequence"/>
</dbReference>
<dbReference type="PANTHER" id="PTHR31900">
    <property type="entry name" value="F-BOX/RNI SUPERFAMILY PROTEIN-RELATED"/>
    <property type="match status" value="1"/>
</dbReference>
<reference evidence="3" key="1">
    <citation type="submission" date="2022-04" db="EMBL/GenBank/DDBJ databases">
        <title>A functionally conserved STORR gene fusion in Papaver species that diverged 16.8 million years ago.</title>
        <authorList>
            <person name="Catania T."/>
        </authorList>
    </citation>
    <scope>NUCLEOTIDE SEQUENCE</scope>
    <source>
        <strain evidence="3">S-188037</strain>
    </source>
</reference>
<dbReference type="InterPro" id="IPR001810">
    <property type="entry name" value="F-box_dom"/>
</dbReference>
<feature type="region of interest" description="Disordered" evidence="1">
    <location>
        <begin position="283"/>
        <end position="355"/>
    </location>
</feature>
<keyword evidence="4" id="KW-1185">Reference proteome</keyword>